<comment type="caution">
    <text evidence="1">The sequence shown here is derived from an EMBL/GenBank/DDBJ whole genome shotgun (WGS) entry which is preliminary data.</text>
</comment>
<dbReference type="OrthoDB" id="4849308at2759"/>
<protein>
    <submittedName>
        <fullName evidence="1">Uncharacterized protein</fullName>
    </submittedName>
</protein>
<evidence type="ECO:0000313" key="2">
    <source>
        <dbReference type="Proteomes" id="UP000711996"/>
    </source>
</evidence>
<name>A0A9P5BUV1_COLSI</name>
<evidence type="ECO:0000313" key="1">
    <source>
        <dbReference type="EMBL" id="KAF4848922.1"/>
    </source>
</evidence>
<dbReference type="EMBL" id="QPMT01000052">
    <property type="protein sequence ID" value="KAF4848922.1"/>
    <property type="molecule type" value="Genomic_DNA"/>
</dbReference>
<keyword evidence="2" id="KW-1185">Reference proteome</keyword>
<gene>
    <name evidence="1" type="ORF">CGCSCA2_v012099</name>
</gene>
<reference evidence="1" key="1">
    <citation type="submission" date="2019-06" db="EMBL/GenBank/DDBJ databases">
        <authorList>
            <person name="Gan P."/>
            <person name="Shirasu K."/>
        </authorList>
    </citation>
    <scope>NUCLEOTIDE SEQUENCE [LARGE SCALE GENOMIC DNA]</scope>
    <source>
        <strain evidence="1">CAD2</strain>
    </source>
</reference>
<proteinExistence type="predicted"/>
<dbReference type="Proteomes" id="UP000711996">
    <property type="component" value="Unassembled WGS sequence"/>
</dbReference>
<organism evidence="1 2">
    <name type="scientific">Colletotrichum siamense</name>
    <name type="common">Anthracnose fungus</name>
    <dbReference type="NCBI Taxonomy" id="690259"/>
    <lineage>
        <taxon>Eukaryota</taxon>
        <taxon>Fungi</taxon>
        <taxon>Dikarya</taxon>
        <taxon>Ascomycota</taxon>
        <taxon>Pezizomycotina</taxon>
        <taxon>Sordariomycetes</taxon>
        <taxon>Hypocreomycetidae</taxon>
        <taxon>Glomerellales</taxon>
        <taxon>Glomerellaceae</taxon>
        <taxon>Colletotrichum</taxon>
        <taxon>Colletotrichum gloeosporioides species complex</taxon>
    </lineage>
</organism>
<accession>A0A9P5BUV1</accession>
<sequence>MEVVQDAKGKQEAWLTPKVEDLPLWLKSLDPSSYEGNEDTWEYNMLVEFFGYSGPSFVQKRLEELEELSEICDRIERNPVLRRDRDTEASLNRCADNISDMKVLFQEIISSKQDHWFRQSWKFLVGKDVDEEIVRLFNRLRREKASLELQIATATSDAQYEMGEDHDTDQSSTVAINYNEDEAFLSAVFMTDPVDERLALISAKGKRADGTCKWVLGTDAYRTWMDTRCQACGSQADQVSANP</sequence>
<dbReference type="AlphaFoldDB" id="A0A9P5BUV1"/>